<dbReference type="Proteomes" id="UP000265618">
    <property type="component" value="Unassembled WGS sequence"/>
</dbReference>
<dbReference type="InterPro" id="IPR001251">
    <property type="entry name" value="CRAL-TRIO_dom"/>
</dbReference>
<evidence type="ECO:0000313" key="3">
    <source>
        <dbReference type="Proteomes" id="UP000265618"/>
    </source>
</evidence>
<dbReference type="AlphaFoldDB" id="A0A9K3DA39"/>
<comment type="caution">
    <text evidence="2">The sequence shown here is derived from an EMBL/GenBank/DDBJ whole genome shotgun (WGS) entry which is preliminary data.</text>
</comment>
<dbReference type="SUPFAM" id="SSF52087">
    <property type="entry name" value="CRAL/TRIO domain"/>
    <property type="match status" value="1"/>
</dbReference>
<dbReference type="Gene3D" id="3.40.525.10">
    <property type="entry name" value="CRAL-TRIO lipid binding domain"/>
    <property type="match status" value="1"/>
</dbReference>
<dbReference type="InterPro" id="IPR036865">
    <property type="entry name" value="CRAL-TRIO_dom_sf"/>
</dbReference>
<protein>
    <recommendedName>
        <fullName evidence="1">CRAL-TRIO domain-containing protein</fullName>
    </recommendedName>
</protein>
<evidence type="ECO:0000313" key="2">
    <source>
        <dbReference type="EMBL" id="GIQ91734.1"/>
    </source>
</evidence>
<evidence type="ECO:0000259" key="1">
    <source>
        <dbReference type="Pfam" id="PF00650"/>
    </source>
</evidence>
<reference evidence="2 3" key="1">
    <citation type="journal article" date="2018" name="PLoS ONE">
        <title>The draft genome of Kipferlia bialata reveals reductive genome evolution in fornicate parasites.</title>
        <authorList>
            <person name="Tanifuji G."/>
            <person name="Takabayashi S."/>
            <person name="Kume K."/>
            <person name="Takagi M."/>
            <person name="Nakayama T."/>
            <person name="Kamikawa R."/>
            <person name="Inagaki Y."/>
            <person name="Hashimoto T."/>
        </authorList>
    </citation>
    <scope>NUCLEOTIDE SEQUENCE [LARGE SCALE GENOMIC DNA]</scope>
    <source>
        <strain evidence="2">NY0173</strain>
    </source>
</reference>
<feature type="non-terminal residue" evidence="2">
    <location>
        <position position="116"/>
    </location>
</feature>
<organism evidence="2 3">
    <name type="scientific">Kipferlia bialata</name>
    <dbReference type="NCBI Taxonomy" id="797122"/>
    <lineage>
        <taxon>Eukaryota</taxon>
        <taxon>Metamonada</taxon>
        <taxon>Carpediemonas-like organisms</taxon>
        <taxon>Kipferlia</taxon>
    </lineage>
</organism>
<accession>A0A9K3DA39</accession>
<sequence>RHFKIDDMDARDLMPMLKYCQFAFVGEDKLGRPVIFFDYHFDGGIAKADILAIVRGFQYFIEYVDRLNPYRECVFVMDTARLKMADFDPRLEKACLRLYTEFWPMRLGPMAMVHPP</sequence>
<feature type="domain" description="CRAL-TRIO" evidence="1">
    <location>
        <begin position="24"/>
        <end position="116"/>
    </location>
</feature>
<keyword evidence="3" id="KW-1185">Reference proteome</keyword>
<name>A0A9K3DA39_9EUKA</name>
<gene>
    <name evidence="2" type="ORF">KIPB_015111</name>
</gene>
<proteinExistence type="predicted"/>
<dbReference type="Pfam" id="PF00650">
    <property type="entry name" value="CRAL_TRIO"/>
    <property type="match status" value="1"/>
</dbReference>
<dbReference type="EMBL" id="BDIP01008237">
    <property type="protein sequence ID" value="GIQ91734.1"/>
    <property type="molecule type" value="Genomic_DNA"/>
</dbReference>
<feature type="non-terminal residue" evidence="2">
    <location>
        <position position="1"/>
    </location>
</feature>